<name>A0ABR7LPJ5_9ACTN</name>
<evidence type="ECO:0000313" key="1">
    <source>
        <dbReference type="EMBL" id="MBC6466499.1"/>
    </source>
</evidence>
<keyword evidence="2" id="KW-1185">Reference proteome</keyword>
<gene>
    <name evidence="1" type="ORF">HKK74_13420</name>
</gene>
<reference evidence="1 2" key="1">
    <citation type="submission" date="2020-06" db="EMBL/GenBank/DDBJ databases">
        <title>Actinomadura xiongansis sp. nov., isolated from soil of Baiyangdian.</title>
        <authorList>
            <person name="Zhang X."/>
        </authorList>
    </citation>
    <scope>NUCLEOTIDE SEQUENCE [LARGE SCALE GENOMIC DNA]</scope>
    <source>
        <strain evidence="1 2">HBUM206468</strain>
    </source>
</reference>
<protein>
    <submittedName>
        <fullName evidence="1">Uncharacterized protein</fullName>
    </submittedName>
</protein>
<comment type="caution">
    <text evidence="1">The sequence shown here is derived from an EMBL/GenBank/DDBJ whole genome shotgun (WGS) entry which is preliminary data.</text>
</comment>
<evidence type="ECO:0000313" key="2">
    <source>
        <dbReference type="Proteomes" id="UP000805614"/>
    </source>
</evidence>
<organism evidence="1 2">
    <name type="scientific">Actinomadura alba</name>
    <dbReference type="NCBI Taxonomy" id="406431"/>
    <lineage>
        <taxon>Bacteria</taxon>
        <taxon>Bacillati</taxon>
        <taxon>Actinomycetota</taxon>
        <taxon>Actinomycetes</taxon>
        <taxon>Streptosporangiales</taxon>
        <taxon>Thermomonosporaceae</taxon>
        <taxon>Actinomadura</taxon>
    </lineage>
</organism>
<dbReference type="RefSeq" id="WP_187243505.1">
    <property type="nucleotide sequence ID" value="NZ_BAAAOK010000009.1"/>
</dbReference>
<dbReference type="Proteomes" id="UP000805614">
    <property type="component" value="Unassembled WGS sequence"/>
</dbReference>
<proteinExistence type="predicted"/>
<sequence>MTVLGDERRGTADLIKGAAVAAAEHGRSGRAVLFPGAARLTSTLTVREILDHSAIERSVEIRGYVRPEWQDGRLTLPTLPD</sequence>
<accession>A0ABR7LPJ5</accession>
<dbReference type="EMBL" id="JABVEC010000008">
    <property type="protein sequence ID" value="MBC6466499.1"/>
    <property type="molecule type" value="Genomic_DNA"/>
</dbReference>